<keyword evidence="8" id="KW-0443">Lipid metabolism</keyword>
<keyword evidence="6 10" id="KW-1133">Transmembrane helix</keyword>
<keyword evidence="13" id="KW-1185">Reference proteome</keyword>
<name>A0AAJ6CJA2_9BASI</name>
<keyword evidence="3" id="KW-0444">Lipid biosynthesis</keyword>
<evidence type="ECO:0000259" key="11">
    <source>
        <dbReference type="PROSITE" id="PS50053"/>
    </source>
</evidence>
<evidence type="ECO:0000256" key="8">
    <source>
        <dbReference type="ARBA" id="ARBA00023098"/>
    </source>
</evidence>
<dbReference type="Gene3D" id="3.10.20.90">
    <property type="entry name" value="Phosphatidylinositol 3-kinase Catalytic Subunit, Chain A, domain 1"/>
    <property type="match status" value="1"/>
</dbReference>
<accession>A0AAJ6CJA2</accession>
<protein>
    <submittedName>
        <fullName evidence="12">Very-long-chain enoyl-CoA reductase</fullName>
        <ecNumber evidence="12">1.3.1.93</ecNumber>
    </submittedName>
</protein>
<dbReference type="InterPro" id="IPR001104">
    <property type="entry name" value="3-oxo-5_a-steroid_4-DH_C"/>
</dbReference>
<feature type="transmembrane region" description="Helical" evidence="10">
    <location>
        <begin position="192"/>
        <end position="211"/>
    </location>
</feature>
<dbReference type="GO" id="GO:0102758">
    <property type="term" value="F:very-long-chain enoyl-CoA reductase activity"/>
    <property type="evidence" value="ECO:0007669"/>
    <property type="project" value="UniProtKB-EC"/>
</dbReference>
<evidence type="ECO:0000256" key="9">
    <source>
        <dbReference type="ARBA" id="ARBA00023136"/>
    </source>
</evidence>
<dbReference type="EC" id="1.3.1.93" evidence="12"/>
<reference evidence="12 13" key="1">
    <citation type="submission" date="2023-03" db="EMBL/GenBank/DDBJ databases">
        <title>Mating type loci evolution in Malassezia.</title>
        <authorList>
            <person name="Coelho M.A."/>
        </authorList>
    </citation>
    <scope>NUCLEOTIDE SEQUENCE [LARGE SCALE GENOMIC DNA]</scope>
    <source>
        <strain evidence="12 13">CBS 13387</strain>
    </source>
</reference>
<dbReference type="PROSITE" id="PS50244">
    <property type="entry name" value="S5A_REDUCTASE"/>
    <property type="match status" value="1"/>
</dbReference>
<dbReference type="SUPFAM" id="SSF54236">
    <property type="entry name" value="Ubiquitin-like"/>
    <property type="match status" value="1"/>
</dbReference>
<dbReference type="GO" id="GO:0042761">
    <property type="term" value="P:very long-chain fatty acid biosynthetic process"/>
    <property type="evidence" value="ECO:0007669"/>
    <property type="project" value="TreeGrafter"/>
</dbReference>
<dbReference type="PANTHER" id="PTHR10556:SF28">
    <property type="entry name" value="VERY-LONG-CHAIN ENOYL-COA REDUCTASE"/>
    <property type="match status" value="1"/>
</dbReference>
<evidence type="ECO:0000256" key="4">
    <source>
        <dbReference type="ARBA" id="ARBA00022692"/>
    </source>
</evidence>
<feature type="transmembrane region" description="Helical" evidence="10">
    <location>
        <begin position="223"/>
        <end position="242"/>
    </location>
</feature>
<gene>
    <name evidence="12" type="primary">TSC13</name>
    <name evidence="12" type="ORF">MARU1_001005</name>
</gene>
<dbReference type="InterPro" id="IPR029071">
    <property type="entry name" value="Ubiquitin-like_domsf"/>
</dbReference>
<evidence type="ECO:0000256" key="1">
    <source>
        <dbReference type="ARBA" id="ARBA00004477"/>
    </source>
</evidence>
<dbReference type="Proteomes" id="UP001217582">
    <property type="component" value="Chromosome 2"/>
</dbReference>
<dbReference type="PANTHER" id="PTHR10556">
    <property type="entry name" value="3-OXO-5-ALPHA-STEROID 4-DEHYDROGENASE"/>
    <property type="match status" value="1"/>
</dbReference>
<dbReference type="Gene3D" id="1.20.120.1630">
    <property type="match status" value="1"/>
</dbReference>
<keyword evidence="9 10" id="KW-0472">Membrane</keyword>
<proteinExistence type="inferred from homology"/>
<dbReference type="PROSITE" id="PS50053">
    <property type="entry name" value="UBIQUITIN_2"/>
    <property type="match status" value="1"/>
</dbReference>
<evidence type="ECO:0000256" key="7">
    <source>
        <dbReference type="ARBA" id="ARBA00023002"/>
    </source>
</evidence>
<dbReference type="GO" id="GO:0005789">
    <property type="term" value="C:endoplasmic reticulum membrane"/>
    <property type="evidence" value="ECO:0007669"/>
    <property type="project" value="UniProtKB-SubCell"/>
</dbReference>
<evidence type="ECO:0000256" key="10">
    <source>
        <dbReference type="SAM" id="Phobius"/>
    </source>
</evidence>
<evidence type="ECO:0000256" key="6">
    <source>
        <dbReference type="ARBA" id="ARBA00022989"/>
    </source>
</evidence>
<comment type="subcellular location">
    <subcellularLocation>
        <location evidence="1">Endoplasmic reticulum membrane</location>
        <topology evidence="1">Multi-pass membrane protein</topology>
    </subcellularLocation>
</comment>
<dbReference type="Pfam" id="PF02544">
    <property type="entry name" value="Steroid_dh"/>
    <property type="match status" value="1"/>
</dbReference>
<dbReference type="EMBL" id="CP119917">
    <property type="protein sequence ID" value="WFD14994.1"/>
    <property type="molecule type" value="Genomic_DNA"/>
</dbReference>
<keyword evidence="7 12" id="KW-0560">Oxidoreductase</keyword>
<evidence type="ECO:0000256" key="2">
    <source>
        <dbReference type="ARBA" id="ARBA00007742"/>
    </source>
</evidence>
<dbReference type="InterPro" id="IPR039357">
    <property type="entry name" value="SRD5A/TECR"/>
</dbReference>
<dbReference type="AlphaFoldDB" id="A0AAJ6CJA2"/>
<sequence>MDRQTSARTNGRTTSLKPLTPTVMSGINLTIESRGKIKGAYFPLQISLPDDATLGVLKNGIANLVPALPVSRQRLSDQQKRPLLGDEKRLSDLGVENLATLTLKDLGPQISWRTVFLVEYAGPLVIHPLIYWGAPHLWARFGYPFSMSFVQTTVFVLVMAHFLKREFESMFVHRFSNATMPAFNIVKNSTHYWLLSGLVLGGGVYSPSLGVESVRGTVRDNHAFIWFFVLLWLVSELGNFGAHITLMNLRPKGTRVRQIPRGGAFELVSCPNYFFEALSWFAITAMTLSLSALIFLVVSSVQMTLWAIKKHKNYRKEFGDQYPRQRKIMYPYVF</sequence>
<evidence type="ECO:0000256" key="5">
    <source>
        <dbReference type="ARBA" id="ARBA00022857"/>
    </source>
</evidence>
<keyword evidence="4 10" id="KW-0812">Transmembrane</keyword>
<comment type="similarity">
    <text evidence="2">Belongs to the steroid 5-alpha reductase family.</text>
</comment>
<feature type="domain" description="Ubiquitin-like" evidence="11">
    <location>
        <begin position="27"/>
        <end position="103"/>
    </location>
</feature>
<organism evidence="12 13">
    <name type="scientific">Malassezia arunalokei</name>
    <dbReference type="NCBI Taxonomy" id="1514897"/>
    <lineage>
        <taxon>Eukaryota</taxon>
        <taxon>Fungi</taxon>
        <taxon>Dikarya</taxon>
        <taxon>Basidiomycota</taxon>
        <taxon>Ustilaginomycotina</taxon>
        <taxon>Malasseziomycetes</taxon>
        <taxon>Malasseziales</taxon>
        <taxon>Malasseziaceae</taxon>
        <taxon>Malassezia</taxon>
    </lineage>
</organism>
<feature type="transmembrane region" description="Helical" evidence="10">
    <location>
        <begin position="145"/>
        <end position="163"/>
    </location>
</feature>
<evidence type="ECO:0000313" key="12">
    <source>
        <dbReference type="EMBL" id="WFD14994.1"/>
    </source>
</evidence>
<dbReference type="InterPro" id="IPR000626">
    <property type="entry name" value="Ubiquitin-like_dom"/>
</dbReference>
<keyword evidence="5" id="KW-0521">NADP</keyword>
<evidence type="ECO:0000256" key="3">
    <source>
        <dbReference type="ARBA" id="ARBA00022516"/>
    </source>
</evidence>
<evidence type="ECO:0000313" key="13">
    <source>
        <dbReference type="Proteomes" id="UP001217582"/>
    </source>
</evidence>